<feature type="transmembrane region" description="Helical" evidence="7">
    <location>
        <begin position="322"/>
        <end position="342"/>
    </location>
</feature>
<evidence type="ECO:0000256" key="2">
    <source>
        <dbReference type="ARBA" id="ARBA00005982"/>
    </source>
</evidence>
<reference evidence="8 9" key="1">
    <citation type="journal article" date="2018" name="Science">
        <title>The opium poppy genome and morphinan production.</title>
        <authorList>
            <person name="Guo L."/>
            <person name="Winzer T."/>
            <person name="Yang X."/>
            <person name="Li Y."/>
            <person name="Ning Z."/>
            <person name="He Z."/>
            <person name="Teodor R."/>
            <person name="Lu Y."/>
            <person name="Bowser T.A."/>
            <person name="Graham I.A."/>
            <person name="Ye K."/>
        </authorList>
    </citation>
    <scope>NUCLEOTIDE SEQUENCE [LARGE SCALE GENOMIC DNA]</scope>
    <source>
        <strain evidence="9">cv. HN1</strain>
        <tissue evidence="8">Leaves</tissue>
    </source>
</reference>
<dbReference type="CDD" id="cd17417">
    <property type="entry name" value="MFS_NPF5"/>
    <property type="match status" value="1"/>
</dbReference>
<sequence length="567" mass="63238">MQNNIRVPLLNIPHGHDEFGHMGTPVEKEVTKGGWKSSIYIIGVEVAERFAYYGTSGNLITYLTNVLGESTATAAKNVNIWSGVASLLPLLGAFMADSYLGRFNTILISSIIYVMGLVMLTISASVVPLEYQHVFFFLSLYLVAVGEGGHKPCLLTFGADQFDEDEPEEKKAKSSFFNWWYFGISGGAAAGMLIVFYVQDYVGWAVGFGIPSLAMAFALVLFLIGSRSYRQLVPKGSPVVGVVQVFVAAYRKRHLPISEDGYEICNQVTREINTTSEGRALSHTDQFRCLDKATIIDEIDILNNTRNEWRICSTTQVEEVKLLVRLIPIWFSSLMYAVTLAQGGTFFTKQGSTMERRISHGFHIPPASLLVTPGLVIMFTIPFYDRVFVPMVRHWTGIRSGITMLQRIGIGMFISIIYMVIAALTEAKRVKIAAEHGLLDLPKVTVPMSIWWLLPQYIVQGISDVFLIVGLQELFYDQMPEAMRSIGSAVYLSVFGVGNLMSSVVISLVQVVSSRCGDEWLGNNLNRAHLDYYYWLLAGLDTLWFCLFLVVSKYFVYKKVNGAHLAT</sequence>
<feature type="transmembrane region" description="Helical" evidence="7">
    <location>
        <begin position="362"/>
        <end position="384"/>
    </location>
</feature>
<accession>A0A4Y7IF79</accession>
<evidence type="ECO:0000256" key="6">
    <source>
        <dbReference type="ARBA" id="ARBA00023136"/>
    </source>
</evidence>
<keyword evidence="5 7" id="KW-1133">Transmembrane helix</keyword>
<dbReference type="PROSITE" id="PS01022">
    <property type="entry name" value="PTR2_1"/>
    <property type="match status" value="1"/>
</dbReference>
<dbReference type="OrthoDB" id="8904098at2759"/>
<feature type="transmembrane region" description="Helical" evidence="7">
    <location>
        <begin position="457"/>
        <end position="476"/>
    </location>
</feature>
<dbReference type="GO" id="GO:0016020">
    <property type="term" value="C:membrane"/>
    <property type="evidence" value="ECO:0007669"/>
    <property type="project" value="UniProtKB-SubCell"/>
</dbReference>
<dbReference type="EMBL" id="CM010715">
    <property type="protein sequence ID" value="RZC46410.1"/>
    <property type="molecule type" value="Genomic_DNA"/>
</dbReference>
<keyword evidence="3" id="KW-0597">Phosphoprotein</keyword>
<keyword evidence="4 7" id="KW-0812">Transmembrane</keyword>
<feature type="transmembrane region" description="Helical" evidence="7">
    <location>
        <begin position="488"/>
        <end position="512"/>
    </location>
</feature>
<organism evidence="8 9">
    <name type="scientific">Papaver somniferum</name>
    <name type="common">Opium poppy</name>
    <dbReference type="NCBI Taxonomy" id="3469"/>
    <lineage>
        <taxon>Eukaryota</taxon>
        <taxon>Viridiplantae</taxon>
        <taxon>Streptophyta</taxon>
        <taxon>Embryophyta</taxon>
        <taxon>Tracheophyta</taxon>
        <taxon>Spermatophyta</taxon>
        <taxon>Magnoliopsida</taxon>
        <taxon>Ranunculales</taxon>
        <taxon>Papaveraceae</taxon>
        <taxon>Papaveroideae</taxon>
        <taxon>Papaver</taxon>
    </lineage>
</organism>
<dbReference type="GO" id="GO:0071916">
    <property type="term" value="F:dipeptide transmembrane transporter activity"/>
    <property type="evidence" value="ECO:0007669"/>
    <property type="project" value="InterPro"/>
</dbReference>
<evidence type="ECO:0000256" key="4">
    <source>
        <dbReference type="ARBA" id="ARBA00022692"/>
    </source>
</evidence>
<dbReference type="PANTHER" id="PTHR11654">
    <property type="entry name" value="OLIGOPEPTIDE TRANSPORTER-RELATED"/>
    <property type="match status" value="1"/>
</dbReference>
<keyword evidence="6 7" id="KW-0472">Membrane</keyword>
<comment type="subcellular location">
    <subcellularLocation>
        <location evidence="1">Membrane</location>
        <topology evidence="1">Multi-pass membrane protein</topology>
    </subcellularLocation>
</comment>
<evidence type="ECO:0000256" key="5">
    <source>
        <dbReference type="ARBA" id="ARBA00022989"/>
    </source>
</evidence>
<name>A0A4Y7IF79_PAPSO</name>
<feature type="transmembrane region" description="Helical" evidence="7">
    <location>
        <begin position="80"/>
        <end position="100"/>
    </location>
</feature>
<evidence type="ECO:0000256" key="3">
    <source>
        <dbReference type="ARBA" id="ARBA00022553"/>
    </source>
</evidence>
<feature type="transmembrane region" description="Helical" evidence="7">
    <location>
        <begin position="179"/>
        <end position="198"/>
    </location>
</feature>
<evidence type="ECO:0000313" key="8">
    <source>
        <dbReference type="EMBL" id="RZC46410.1"/>
    </source>
</evidence>
<dbReference type="SUPFAM" id="SSF103473">
    <property type="entry name" value="MFS general substrate transporter"/>
    <property type="match status" value="1"/>
</dbReference>
<dbReference type="InterPro" id="IPR000109">
    <property type="entry name" value="POT_fam"/>
</dbReference>
<protein>
    <recommendedName>
        <fullName evidence="10">Major facilitator superfamily (MFS) profile domain-containing protein</fullName>
    </recommendedName>
</protein>
<dbReference type="InterPro" id="IPR044739">
    <property type="entry name" value="NRT1/PTR"/>
</dbReference>
<evidence type="ECO:0000256" key="7">
    <source>
        <dbReference type="SAM" id="Phobius"/>
    </source>
</evidence>
<evidence type="ECO:0000313" key="9">
    <source>
        <dbReference type="Proteomes" id="UP000316621"/>
    </source>
</evidence>
<dbReference type="Proteomes" id="UP000316621">
    <property type="component" value="Chromosome 1"/>
</dbReference>
<keyword evidence="9" id="KW-1185">Reference proteome</keyword>
<dbReference type="Gramene" id="RZC46410">
    <property type="protein sequence ID" value="RZC46410"/>
    <property type="gene ID" value="C5167_039350"/>
</dbReference>
<feature type="transmembrane region" description="Helical" evidence="7">
    <location>
        <begin position="405"/>
        <end position="424"/>
    </location>
</feature>
<feature type="transmembrane region" description="Helical" evidence="7">
    <location>
        <begin position="204"/>
        <end position="225"/>
    </location>
</feature>
<evidence type="ECO:0000256" key="1">
    <source>
        <dbReference type="ARBA" id="ARBA00004141"/>
    </source>
</evidence>
<dbReference type="Pfam" id="PF00854">
    <property type="entry name" value="PTR2"/>
    <property type="match status" value="1"/>
</dbReference>
<dbReference type="GO" id="GO:0042937">
    <property type="term" value="F:tripeptide transmembrane transporter activity"/>
    <property type="evidence" value="ECO:0007669"/>
    <property type="project" value="InterPro"/>
</dbReference>
<feature type="transmembrane region" description="Helical" evidence="7">
    <location>
        <begin position="532"/>
        <end position="551"/>
    </location>
</feature>
<dbReference type="InterPro" id="IPR018456">
    <property type="entry name" value="PTR2_symporter_CS"/>
</dbReference>
<dbReference type="OMA" id="NEWRICS"/>
<comment type="similarity">
    <text evidence="2">Belongs to the major facilitator superfamily. Proton-dependent oligopeptide transporter (POT/PTR) (TC 2.A.17) family.</text>
</comment>
<gene>
    <name evidence="8" type="ORF">C5167_039350</name>
</gene>
<proteinExistence type="inferred from homology"/>
<feature type="transmembrane region" description="Helical" evidence="7">
    <location>
        <begin position="106"/>
        <end position="129"/>
    </location>
</feature>
<evidence type="ECO:0008006" key="10">
    <source>
        <dbReference type="Google" id="ProtNLM"/>
    </source>
</evidence>
<dbReference type="AlphaFoldDB" id="A0A4Y7IF79"/>
<dbReference type="InterPro" id="IPR036259">
    <property type="entry name" value="MFS_trans_sf"/>
</dbReference>
<dbReference type="Gene3D" id="1.20.1250.20">
    <property type="entry name" value="MFS general substrate transporter like domains"/>
    <property type="match status" value="1"/>
</dbReference>